<sequence>MLFVFTIVAFLLEYVYVDIIFPGELTETILPTINNIKNLELQIESSTATTQKILDAFIWILPGLKTLSLTCGSISKIIEDIDLAYDWQPKANLLVSQRMMWRLFQPEQKLKHKQKLTYSD</sequence>
<evidence type="ECO:0000313" key="2">
    <source>
        <dbReference type="EMBL" id="KAJ8567075.1"/>
    </source>
</evidence>
<reference evidence="3" key="1">
    <citation type="journal article" date="2023" name="Proc. Natl. Acad. Sci. U.S.A.">
        <title>Genomic and structural basis for evolution of tropane alkaloid biosynthesis.</title>
        <authorList>
            <person name="Wanga Y.-J."/>
            <person name="Taina T."/>
            <person name="Yua J.-Y."/>
            <person name="Lia J."/>
            <person name="Xua B."/>
            <person name="Chenc J."/>
            <person name="D'Auriad J.C."/>
            <person name="Huanga J.-P."/>
            <person name="Huanga S.-X."/>
        </authorList>
    </citation>
    <scope>NUCLEOTIDE SEQUENCE [LARGE SCALE GENOMIC DNA]</scope>
    <source>
        <strain evidence="3">cv. KIB-2019</strain>
    </source>
</reference>
<feature type="signal peptide" evidence="1">
    <location>
        <begin position="1"/>
        <end position="17"/>
    </location>
</feature>
<protein>
    <submittedName>
        <fullName evidence="2">Uncharacterized protein</fullName>
    </submittedName>
</protein>
<dbReference type="OrthoDB" id="1633542at2759"/>
<comment type="caution">
    <text evidence="2">The sequence shown here is derived from an EMBL/GenBank/DDBJ whole genome shotgun (WGS) entry which is preliminary data.</text>
</comment>
<keyword evidence="1" id="KW-0732">Signal</keyword>
<evidence type="ECO:0000313" key="3">
    <source>
        <dbReference type="Proteomes" id="UP001152561"/>
    </source>
</evidence>
<proteinExistence type="predicted"/>
<gene>
    <name evidence="2" type="ORF">K7X08_019283</name>
</gene>
<dbReference type="EMBL" id="JAJAGQ010000003">
    <property type="protein sequence ID" value="KAJ8567075.1"/>
    <property type="molecule type" value="Genomic_DNA"/>
</dbReference>
<feature type="chain" id="PRO_5040205607" evidence="1">
    <location>
        <begin position="18"/>
        <end position="120"/>
    </location>
</feature>
<organism evidence="2 3">
    <name type="scientific">Anisodus acutangulus</name>
    <dbReference type="NCBI Taxonomy" id="402998"/>
    <lineage>
        <taxon>Eukaryota</taxon>
        <taxon>Viridiplantae</taxon>
        <taxon>Streptophyta</taxon>
        <taxon>Embryophyta</taxon>
        <taxon>Tracheophyta</taxon>
        <taxon>Spermatophyta</taxon>
        <taxon>Magnoliopsida</taxon>
        <taxon>eudicotyledons</taxon>
        <taxon>Gunneridae</taxon>
        <taxon>Pentapetalae</taxon>
        <taxon>asterids</taxon>
        <taxon>lamiids</taxon>
        <taxon>Solanales</taxon>
        <taxon>Solanaceae</taxon>
        <taxon>Solanoideae</taxon>
        <taxon>Hyoscyameae</taxon>
        <taxon>Anisodus</taxon>
    </lineage>
</organism>
<evidence type="ECO:0000256" key="1">
    <source>
        <dbReference type="SAM" id="SignalP"/>
    </source>
</evidence>
<dbReference type="Proteomes" id="UP001152561">
    <property type="component" value="Unassembled WGS sequence"/>
</dbReference>
<accession>A0A9Q1RPN4</accession>
<keyword evidence="3" id="KW-1185">Reference proteome</keyword>
<name>A0A9Q1RPN4_9SOLA</name>
<dbReference type="AlphaFoldDB" id="A0A9Q1RPN4"/>